<dbReference type="InterPro" id="IPR036365">
    <property type="entry name" value="PGBD-like_sf"/>
</dbReference>
<dbReference type="GO" id="GO:0004040">
    <property type="term" value="F:amidase activity"/>
    <property type="evidence" value="ECO:0007669"/>
    <property type="project" value="InterPro"/>
</dbReference>
<dbReference type="Gene3D" id="1.10.530.10">
    <property type="match status" value="1"/>
</dbReference>
<evidence type="ECO:0000256" key="1">
    <source>
        <dbReference type="ARBA" id="ARBA00022801"/>
    </source>
</evidence>
<dbReference type="InterPro" id="IPR036366">
    <property type="entry name" value="PGBDSf"/>
</dbReference>
<keyword evidence="1" id="KW-0378">Hydrolase</keyword>
<dbReference type="InterPro" id="IPR002901">
    <property type="entry name" value="MGlyc_endo_b_GlcNAc-like_dom"/>
</dbReference>
<dbReference type="PANTHER" id="PTHR33308">
    <property type="entry name" value="PEPTIDOGLYCAN HYDROLASE FLGJ"/>
    <property type="match status" value="1"/>
</dbReference>
<dbReference type="Pfam" id="PF01832">
    <property type="entry name" value="Glucosaminidase"/>
    <property type="match status" value="1"/>
</dbReference>
<dbReference type="SUPFAM" id="SSF47090">
    <property type="entry name" value="PGBD-like"/>
    <property type="match status" value="1"/>
</dbReference>
<sequence>MSFIDDILPHAQRIQKEFNILASIILAQAILESNWGKSRLAIKGKNLFGIKGSYLGESVTMRTAEYNAKKEKYYVDTAFKKYPSWYDSLYDLAILYQNGVSWDRNKYKKVVGEKDYKIVAQFIQEAGYATDPDYASKLIKVIQVNNLTRYDIVSYPLLKFGSRGVNVEKIQRLLDVKVDGIFGVNTLTAVKAFQKEKGLVEDGNVGKDTWEKMSMLN</sequence>
<dbReference type="AlphaFoldDB" id="A0A8J3EWU0"/>
<dbReference type="Gene3D" id="4.10.80.30">
    <property type="entry name" value="DNA polymerase, domain 6"/>
    <property type="match status" value="1"/>
</dbReference>
<evidence type="ECO:0000259" key="2">
    <source>
        <dbReference type="SMART" id="SM00047"/>
    </source>
</evidence>
<dbReference type="SMART" id="SM00047">
    <property type="entry name" value="LYZ2"/>
    <property type="match status" value="1"/>
</dbReference>
<keyword evidence="4" id="KW-1185">Reference proteome</keyword>
<dbReference type="Pfam" id="PF01471">
    <property type="entry name" value="PG_binding_1"/>
    <property type="match status" value="1"/>
</dbReference>
<accession>A0A8J3EWU0</accession>
<dbReference type="EMBL" id="BMHB01000001">
    <property type="protein sequence ID" value="GGI10876.1"/>
    <property type="molecule type" value="Genomic_DNA"/>
</dbReference>
<comment type="caution">
    <text evidence="3">The sequence shown here is derived from an EMBL/GenBank/DDBJ whole genome shotgun (WGS) entry which is preliminary data.</text>
</comment>
<dbReference type="Gene3D" id="1.10.101.10">
    <property type="entry name" value="PGBD-like superfamily/PGBD"/>
    <property type="match status" value="1"/>
</dbReference>
<evidence type="ECO:0000313" key="4">
    <source>
        <dbReference type="Proteomes" id="UP000626244"/>
    </source>
</evidence>
<dbReference type="RefSeq" id="WP_087998785.1">
    <property type="nucleotide sequence ID" value="NZ_BMHB01000001.1"/>
</dbReference>
<dbReference type="Proteomes" id="UP000626244">
    <property type="component" value="Unassembled WGS sequence"/>
</dbReference>
<evidence type="ECO:0000313" key="3">
    <source>
        <dbReference type="EMBL" id="GGI10876.1"/>
    </source>
</evidence>
<reference evidence="4" key="1">
    <citation type="journal article" date="2019" name="Int. J. Syst. Evol. Microbiol.">
        <title>The Global Catalogue of Microorganisms (GCM) 10K type strain sequencing project: providing services to taxonomists for standard genome sequencing and annotation.</title>
        <authorList>
            <consortium name="The Broad Institute Genomics Platform"/>
            <consortium name="The Broad Institute Genome Sequencing Center for Infectious Disease"/>
            <person name="Wu L."/>
            <person name="Ma J."/>
        </authorList>
    </citation>
    <scope>NUCLEOTIDE SEQUENCE [LARGE SCALE GENOMIC DNA]</scope>
    <source>
        <strain evidence="4">CGMCC 1.14993</strain>
    </source>
</reference>
<dbReference type="OrthoDB" id="977752at2"/>
<dbReference type="InterPro" id="IPR051056">
    <property type="entry name" value="Glycosyl_Hydrolase_73"/>
</dbReference>
<gene>
    <name evidence="3" type="ORF">GCM10007380_05000</name>
</gene>
<organism evidence="3 4">
    <name type="scientific">Gottfriedia solisilvae</name>
    <dbReference type="NCBI Taxonomy" id="1516104"/>
    <lineage>
        <taxon>Bacteria</taxon>
        <taxon>Bacillati</taxon>
        <taxon>Bacillota</taxon>
        <taxon>Bacilli</taxon>
        <taxon>Bacillales</taxon>
        <taxon>Bacillaceae</taxon>
        <taxon>Gottfriedia</taxon>
    </lineage>
</organism>
<feature type="domain" description="Mannosyl-glycoprotein endo-beta-N-acetylglucosamidase-like" evidence="2">
    <location>
        <begin position="2"/>
        <end position="151"/>
    </location>
</feature>
<dbReference type="InterPro" id="IPR002477">
    <property type="entry name" value="Peptidoglycan-bd-like"/>
</dbReference>
<dbReference type="PANTHER" id="PTHR33308:SF10">
    <property type="entry name" value="EXO-GLUCOSAMINIDASE LYTG"/>
    <property type="match status" value="1"/>
</dbReference>
<proteinExistence type="predicted"/>
<dbReference type="PRINTS" id="PR01002">
    <property type="entry name" value="FLGFLGJ"/>
</dbReference>
<name>A0A8J3EWU0_9BACI</name>
<protein>
    <recommendedName>
        <fullName evidence="2">Mannosyl-glycoprotein endo-beta-N-acetylglucosamidase-like domain-containing protein</fullName>
    </recommendedName>
</protein>